<protein>
    <submittedName>
        <fullName evidence="1">Uncharacterized protein</fullName>
    </submittedName>
</protein>
<dbReference type="InterPro" id="IPR036322">
    <property type="entry name" value="WD40_repeat_dom_sf"/>
</dbReference>
<dbReference type="GO" id="GO:0080008">
    <property type="term" value="C:Cul4-RING E3 ubiquitin ligase complex"/>
    <property type="evidence" value="ECO:0007669"/>
    <property type="project" value="TreeGrafter"/>
</dbReference>
<dbReference type="AlphaFoldDB" id="A0AAW1NSL3"/>
<keyword evidence="2" id="KW-1185">Reference proteome</keyword>
<dbReference type="EMBL" id="JALJOQ010000126">
    <property type="protein sequence ID" value="KAK9795574.1"/>
    <property type="molecule type" value="Genomic_DNA"/>
</dbReference>
<dbReference type="Proteomes" id="UP001465755">
    <property type="component" value="Unassembled WGS sequence"/>
</dbReference>
<dbReference type="GO" id="GO:0000423">
    <property type="term" value="P:mitophagy"/>
    <property type="evidence" value="ECO:0007669"/>
    <property type="project" value="TreeGrafter"/>
</dbReference>
<dbReference type="Gene3D" id="2.130.10.10">
    <property type="entry name" value="YVTN repeat-like/Quinoprotein amine dehydrogenase"/>
    <property type="match status" value="1"/>
</dbReference>
<dbReference type="GO" id="GO:1990756">
    <property type="term" value="F:ubiquitin-like ligase-substrate adaptor activity"/>
    <property type="evidence" value="ECO:0007669"/>
    <property type="project" value="TreeGrafter"/>
</dbReference>
<accession>A0AAW1NSL3</accession>
<sequence length="580" mass="63978">MQAEQPETYPYHTGQRYELRIYSLEPGSFGQILTSCPIHAAHCLTSVQFSPTSQLLLVSYGRRHISLLRSLVADGASASVVPVHTIVEVYRVADLSLLCVLPSAEDEVNAACFHPKQGHGFAYGTKEGRLRLVRHVIHSETETISLRPEAGTLPSQSRLSHLDRVFRIFLNFALSQCLVIPQRLERERFIRAAQRVLQSYPEIGSRYQLAETPYTLDLSELSFPVSFAEWTSCDATRFEQNYAWRGSLATTKIPDPAFVHPLEVPEALKGAAPLFAVRVTLLGDGCSILAITSMHGLTDGRRLARVFNAFAAAYRGDEDSCFLPAPNVARDTWPWHIAQLLPDLPADAAMAEDSPESQKFLHSQAGLLEQLYKQALEREQSEQPQHDATDEELQEQATVLLDRDDMRSLKAQLQRHPHLTDLPIFSTNDVIVALAWLLKCDAMGCHRPFQGPSESKRKCHLTIDAAQGSSAVLAPPGALGNIMNVIPIECITEHSEPAADADSPEALLDCLAKVVREVRESITAARSPGKMGQALIALADGLSDAGFHELMASVEDTDLMFTNWDQCGMETMDFGGFIAL</sequence>
<dbReference type="PANTHER" id="PTHR22874">
    <property type="entry name" value="ACTIVATING MOLECULE IN BECN1-REGULATED AUTOPHAGY PROTEIN 1"/>
    <property type="match status" value="1"/>
</dbReference>
<evidence type="ECO:0000313" key="1">
    <source>
        <dbReference type="EMBL" id="KAK9795574.1"/>
    </source>
</evidence>
<dbReference type="PANTHER" id="PTHR22874:SF1">
    <property type="entry name" value="ACTIVATING MOLECULE IN BECN1-REGULATED AUTOPHAGY PROTEIN 1"/>
    <property type="match status" value="1"/>
</dbReference>
<dbReference type="SUPFAM" id="SSF52777">
    <property type="entry name" value="CoA-dependent acyltransferases"/>
    <property type="match status" value="1"/>
</dbReference>
<comment type="caution">
    <text evidence="1">The sequence shown here is derived from an EMBL/GenBank/DDBJ whole genome shotgun (WGS) entry which is preliminary data.</text>
</comment>
<reference evidence="1 2" key="1">
    <citation type="journal article" date="2024" name="Nat. Commun.">
        <title>Phylogenomics reveals the evolutionary origins of lichenization in chlorophyte algae.</title>
        <authorList>
            <person name="Puginier C."/>
            <person name="Libourel C."/>
            <person name="Otte J."/>
            <person name="Skaloud P."/>
            <person name="Haon M."/>
            <person name="Grisel S."/>
            <person name="Petersen M."/>
            <person name="Berrin J.G."/>
            <person name="Delaux P.M."/>
            <person name="Dal Grande F."/>
            <person name="Keller J."/>
        </authorList>
    </citation>
    <scope>NUCLEOTIDE SEQUENCE [LARGE SCALE GENOMIC DNA]</scope>
    <source>
        <strain evidence="1 2">SAG 2036</strain>
    </source>
</reference>
<dbReference type="InterPro" id="IPR052596">
    <property type="entry name" value="AMBRA1_autophagy"/>
</dbReference>
<gene>
    <name evidence="1" type="ORF">WJX73_004837</name>
</gene>
<dbReference type="GO" id="GO:0000045">
    <property type="term" value="P:autophagosome assembly"/>
    <property type="evidence" value="ECO:0007669"/>
    <property type="project" value="TreeGrafter"/>
</dbReference>
<name>A0AAW1NSL3_9CHLO</name>
<dbReference type="Pfam" id="PF02458">
    <property type="entry name" value="Transferase"/>
    <property type="match status" value="1"/>
</dbReference>
<organism evidence="1 2">
    <name type="scientific">Symbiochloris irregularis</name>
    <dbReference type="NCBI Taxonomy" id="706552"/>
    <lineage>
        <taxon>Eukaryota</taxon>
        <taxon>Viridiplantae</taxon>
        <taxon>Chlorophyta</taxon>
        <taxon>core chlorophytes</taxon>
        <taxon>Trebouxiophyceae</taxon>
        <taxon>Trebouxiales</taxon>
        <taxon>Trebouxiaceae</taxon>
        <taxon>Symbiochloris</taxon>
    </lineage>
</organism>
<dbReference type="SUPFAM" id="SSF50978">
    <property type="entry name" value="WD40 repeat-like"/>
    <property type="match status" value="1"/>
</dbReference>
<evidence type="ECO:0000313" key="2">
    <source>
        <dbReference type="Proteomes" id="UP001465755"/>
    </source>
</evidence>
<dbReference type="InterPro" id="IPR015943">
    <property type="entry name" value="WD40/YVTN_repeat-like_dom_sf"/>
</dbReference>
<proteinExistence type="predicted"/>
<dbReference type="InterPro" id="IPR023213">
    <property type="entry name" value="CAT-like_dom_sf"/>
</dbReference>
<dbReference type="Gene3D" id="3.30.559.10">
    <property type="entry name" value="Chloramphenicol acetyltransferase-like domain"/>
    <property type="match status" value="2"/>
</dbReference>